<evidence type="ECO:0000256" key="10">
    <source>
        <dbReference type="ARBA" id="ARBA00023316"/>
    </source>
</evidence>
<dbReference type="GO" id="GO:0009254">
    <property type="term" value="P:peptidoglycan turnover"/>
    <property type="evidence" value="ECO:0007669"/>
    <property type="project" value="TreeGrafter"/>
</dbReference>
<dbReference type="PANTHER" id="PTHR30417">
    <property type="entry name" value="N-ACETYLMURAMOYL-L-ALANINE AMIDASE AMID"/>
    <property type="match status" value="1"/>
</dbReference>
<evidence type="ECO:0000313" key="15">
    <source>
        <dbReference type="Proteomes" id="UP000070299"/>
    </source>
</evidence>
<evidence type="ECO:0000256" key="3">
    <source>
        <dbReference type="ARBA" id="ARBA00004496"/>
    </source>
</evidence>
<dbReference type="InterPro" id="IPR051206">
    <property type="entry name" value="NAMLAA_amidase_2"/>
</dbReference>
<gene>
    <name evidence="14" type="ORF">AX660_00030</name>
</gene>
<evidence type="ECO:0000256" key="8">
    <source>
        <dbReference type="ARBA" id="ARBA00022801"/>
    </source>
</evidence>
<dbReference type="AlphaFoldDB" id="A0A136A6N2"/>
<organism evidence="14 15">
    <name type="scientific">Paraglaciecola hydrolytica</name>
    <dbReference type="NCBI Taxonomy" id="1799789"/>
    <lineage>
        <taxon>Bacteria</taxon>
        <taxon>Pseudomonadati</taxon>
        <taxon>Pseudomonadota</taxon>
        <taxon>Gammaproteobacteria</taxon>
        <taxon>Alteromonadales</taxon>
        <taxon>Alteromonadaceae</taxon>
        <taxon>Paraglaciecola</taxon>
    </lineage>
</organism>
<dbReference type="NCBIfam" id="NF008758">
    <property type="entry name" value="PRK11789.1"/>
    <property type="match status" value="1"/>
</dbReference>
<comment type="catalytic activity">
    <reaction evidence="1">
        <text>Hydrolyzes the link between N-acetylmuramoyl residues and L-amino acid residues in certain cell-wall glycopeptides.</text>
        <dbReference type="EC" id="3.5.1.28"/>
    </reaction>
</comment>
<dbReference type="PANTHER" id="PTHR30417:SF4">
    <property type="entry name" value="1,6-ANHYDRO-N-ACETYLMURAMYL-L-ALANINE AMIDASE AMPD"/>
    <property type="match status" value="1"/>
</dbReference>
<evidence type="ECO:0000256" key="9">
    <source>
        <dbReference type="ARBA" id="ARBA00022833"/>
    </source>
</evidence>
<dbReference type="InterPro" id="IPR002502">
    <property type="entry name" value="Amidase_domain"/>
</dbReference>
<evidence type="ECO:0000313" key="14">
    <source>
        <dbReference type="EMBL" id="KXI30898.1"/>
    </source>
</evidence>
<evidence type="ECO:0000256" key="7">
    <source>
        <dbReference type="ARBA" id="ARBA00022723"/>
    </source>
</evidence>
<protein>
    <recommendedName>
        <fullName evidence="11">1,6-anhydro-N-acetylmuramyl-L-alanine amidase AmpD</fullName>
        <ecNumber evidence="5">3.5.1.28</ecNumber>
    </recommendedName>
    <alternativeName>
        <fullName evidence="12">N-acetylmuramoyl-L-alanine amidase</fullName>
    </alternativeName>
</protein>
<dbReference type="Pfam" id="PF01510">
    <property type="entry name" value="Amidase_2"/>
    <property type="match status" value="1"/>
</dbReference>
<dbReference type="SMART" id="SM00644">
    <property type="entry name" value="Ami_2"/>
    <property type="match status" value="1"/>
</dbReference>
<proteinExistence type="inferred from homology"/>
<dbReference type="GO" id="GO:0046872">
    <property type="term" value="F:metal ion binding"/>
    <property type="evidence" value="ECO:0007669"/>
    <property type="project" value="UniProtKB-KW"/>
</dbReference>
<comment type="subcellular location">
    <subcellularLocation>
        <location evidence="3">Cytoplasm</location>
    </subcellularLocation>
</comment>
<dbReference type="Gene3D" id="3.40.80.10">
    <property type="entry name" value="Peptidoglycan recognition protein-like"/>
    <property type="match status" value="1"/>
</dbReference>
<evidence type="ECO:0000256" key="12">
    <source>
        <dbReference type="ARBA" id="ARBA00042615"/>
    </source>
</evidence>
<comment type="similarity">
    <text evidence="4">Belongs to the N-acetylmuramoyl-L-alanine amidase 2 family.</text>
</comment>
<feature type="domain" description="N-acetylmuramoyl-L-alanine amidase" evidence="13">
    <location>
        <begin position="20"/>
        <end position="169"/>
    </location>
</feature>
<dbReference type="GO" id="GO:0071555">
    <property type="term" value="P:cell wall organization"/>
    <property type="evidence" value="ECO:0007669"/>
    <property type="project" value="UniProtKB-KW"/>
</dbReference>
<keyword evidence="7" id="KW-0479">Metal-binding</keyword>
<dbReference type="EMBL" id="LSNE01000001">
    <property type="protein sequence ID" value="KXI30898.1"/>
    <property type="molecule type" value="Genomic_DNA"/>
</dbReference>
<dbReference type="GO" id="GO:0008745">
    <property type="term" value="F:N-acetylmuramoyl-L-alanine amidase activity"/>
    <property type="evidence" value="ECO:0007669"/>
    <property type="project" value="UniProtKB-EC"/>
</dbReference>
<dbReference type="Proteomes" id="UP000070299">
    <property type="component" value="Unassembled WGS sequence"/>
</dbReference>
<keyword evidence="15" id="KW-1185">Reference proteome</keyword>
<evidence type="ECO:0000256" key="11">
    <source>
        <dbReference type="ARBA" id="ARBA00039257"/>
    </source>
</evidence>
<keyword evidence="9" id="KW-0862">Zinc</keyword>
<evidence type="ECO:0000259" key="13">
    <source>
        <dbReference type="SMART" id="SM00644"/>
    </source>
</evidence>
<keyword evidence="8" id="KW-0378">Hydrolase</keyword>
<comment type="caution">
    <text evidence="14">The sequence shown here is derived from an EMBL/GenBank/DDBJ whole genome shotgun (WGS) entry which is preliminary data.</text>
</comment>
<dbReference type="GO" id="GO:0009253">
    <property type="term" value="P:peptidoglycan catabolic process"/>
    <property type="evidence" value="ECO:0007669"/>
    <property type="project" value="InterPro"/>
</dbReference>
<dbReference type="CDD" id="cd06583">
    <property type="entry name" value="PGRP"/>
    <property type="match status" value="1"/>
</dbReference>
<evidence type="ECO:0000256" key="2">
    <source>
        <dbReference type="ARBA" id="ARBA00001947"/>
    </source>
</evidence>
<name>A0A136A6N2_9ALTE</name>
<keyword evidence="6" id="KW-0963">Cytoplasm</keyword>
<dbReference type="SUPFAM" id="SSF55846">
    <property type="entry name" value="N-acetylmuramoyl-L-alanine amidase-like"/>
    <property type="match status" value="1"/>
</dbReference>
<dbReference type="STRING" id="1799789.AX660_00030"/>
<keyword evidence="10" id="KW-0961">Cell wall biogenesis/degradation</keyword>
<reference evidence="15" key="1">
    <citation type="submission" date="2016-02" db="EMBL/GenBank/DDBJ databases">
        <authorList>
            <person name="Schultz-Johansen M."/>
            <person name="Glaring M.A."/>
            <person name="Bech P.K."/>
            <person name="Stougaard P."/>
        </authorList>
    </citation>
    <scope>NUCLEOTIDE SEQUENCE [LARGE SCALE GENOMIC DNA]</scope>
    <source>
        <strain evidence="15">S66</strain>
    </source>
</reference>
<dbReference type="InterPro" id="IPR036505">
    <property type="entry name" value="Amidase/PGRP_sf"/>
</dbReference>
<evidence type="ECO:0000256" key="5">
    <source>
        <dbReference type="ARBA" id="ARBA00011901"/>
    </source>
</evidence>
<dbReference type="GO" id="GO:0005737">
    <property type="term" value="C:cytoplasm"/>
    <property type="evidence" value="ECO:0007669"/>
    <property type="project" value="UniProtKB-SubCell"/>
</dbReference>
<evidence type="ECO:0000256" key="1">
    <source>
        <dbReference type="ARBA" id="ARBA00001561"/>
    </source>
</evidence>
<comment type="cofactor">
    <cofactor evidence="2">
        <name>Zn(2+)</name>
        <dbReference type="ChEBI" id="CHEBI:29105"/>
    </cofactor>
</comment>
<accession>A0A136A6N2</accession>
<evidence type="ECO:0000256" key="4">
    <source>
        <dbReference type="ARBA" id="ARBA00007553"/>
    </source>
</evidence>
<evidence type="ECO:0000256" key="6">
    <source>
        <dbReference type="ARBA" id="ARBA00022490"/>
    </source>
</evidence>
<dbReference type="EC" id="3.5.1.28" evidence="5"/>
<sequence>MNHLGPAEFFPAAQSCPTTHWDTRPKADDVSLLVIHNISLPPKQFGGSYIEQFFCGQLDKDKHPYFVEIADMRVSAHCLIKRNGQIVQFVPFSQRAWHAGKSSFQGRAICNDYSIGIELEGSDDIPYTSEQYQSLVTVSRHIMTYYPHINLSRIVGHNDIAPGRKTDPGSAFNWPFFRQSLFA</sequence>